<dbReference type="GO" id="GO:0034517">
    <property type="term" value="P:ribophagy"/>
    <property type="evidence" value="ECO:0007669"/>
    <property type="project" value="TreeGrafter"/>
</dbReference>
<evidence type="ECO:0000313" key="1">
    <source>
        <dbReference type="EMBL" id="KAK3869761.1"/>
    </source>
</evidence>
<reference evidence="1" key="1">
    <citation type="submission" date="2023-10" db="EMBL/GenBank/DDBJ databases">
        <title>Genome assemblies of two species of porcelain crab, Petrolisthes cinctipes and Petrolisthes manimaculis (Anomura: Porcellanidae).</title>
        <authorList>
            <person name="Angst P."/>
        </authorList>
    </citation>
    <scope>NUCLEOTIDE SEQUENCE</scope>
    <source>
        <strain evidence="1">PB745_01</strain>
        <tissue evidence="1">Gill</tissue>
    </source>
</reference>
<feature type="non-terminal residue" evidence="1">
    <location>
        <position position="1"/>
    </location>
</feature>
<organism evidence="1 2">
    <name type="scientific">Petrolisthes cinctipes</name>
    <name type="common">Flat porcelain crab</name>
    <dbReference type="NCBI Taxonomy" id="88211"/>
    <lineage>
        <taxon>Eukaryota</taxon>
        <taxon>Metazoa</taxon>
        <taxon>Ecdysozoa</taxon>
        <taxon>Arthropoda</taxon>
        <taxon>Crustacea</taxon>
        <taxon>Multicrustacea</taxon>
        <taxon>Malacostraca</taxon>
        <taxon>Eumalacostraca</taxon>
        <taxon>Eucarida</taxon>
        <taxon>Decapoda</taxon>
        <taxon>Pleocyemata</taxon>
        <taxon>Anomura</taxon>
        <taxon>Galatheoidea</taxon>
        <taxon>Porcellanidae</taxon>
        <taxon>Petrolisthes</taxon>
    </lineage>
</organism>
<dbReference type="GO" id="GO:0061723">
    <property type="term" value="P:glycophagy"/>
    <property type="evidence" value="ECO:0007669"/>
    <property type="project" value="TreeGrafter"/>
</dbReference>
<evidence type="ECO:0000313" key="2">
    <source>
        <dbReference type="Proteomes" id="UP001286313"/>
    </source>
</evidence>
<dbReference type="GO" id="GO:0061709">
    <property type="term" value="P:reticulophagy"/>
    <property type="evidence" value="ECO:0007669"/>
    <property type="project" value="TreeGrafter"/>
</dbReference>
<dbReference type="CDD" id="cd17060">
    <property type="entry name" value="Ubl_RB1CC1"/>
    <property type="match status" value="1"/>
</dbReference>
<dbReference type="SUPFAM" id="SSF54236">
    <property type="entry name" value="Ubiquitin-like"/>
    <property type="match status" value="1"/>
</dbReference>
<dbReference type="InterPro" id="IPR040040">
    <property type="entry name" value="ATG11"/>
</dbReference>
<dbReference type="GO" id="GO:1990316">
    <property type="term" value="C:Atg1/ULK1 kinase complex"/>
    <property type="evidence" value="ECO:0007669"/>
    <property type="project" value="TreeGrafter"/>
</dbReference>
<dbReference type="GO" id="GO:0000045">
    <property type="term" value="P:autophagosome assembly"/>
    <property type="evidence" value="ECO:0007669"/>
    <property type="project" value="InterPro"/>
</dbReference>
<sequence>MLTFDMNLALENVSVLKQVVERAVKVPPEKQVLLISGGEALDPKRRLCHYSAGTDTSPIFLFSKTTIEGHDPPSPSVDYGADTDLKEQVEGALNMPASYNTVVARAQLAQQIHEHTRDHTRACRQLVHDQHLQQQ</sequence>
<keyword evidence="2" id="KW-1185">Reference proteome</keyword>
<dbReference type="GO" id="GO:0060090">
    <property type="term" value="F:molecular adaptor activity"/>
    <property type="evidence" value="ECO:0007669"/>
    <property type="project" value="TreeGrafter"/>
</dbReference>
<dbReference type="InterPro" id="IPR029071">
    <property type="entry name" value="Ubiquitin-like_domsf"/>
</dbReference>
<dbReference type="GO" id="GO:0034045">
    <property type="term" value="C:phagophore assembly site membrane"/>
    <property type="evidence" value="ECO:0007669"/>
    <property type="project" value="TreeGrafter"/>
</dbReference>
<gene>
    <name evidence="1" type="ORF">Pcinc_024947</name>
</gene>
<dbReference type="GO" id="GO:0000422">
    <property type="term" value="P:autophagy of mitochondrion"/>
    <property type="evidence" value="ECO:0007669"/>
    <property type="project" value="TreeGrafter"/>
</dbReference>
<comment type="caution">
    <text evidence="1">The sequence shown here is derived from an EMBL/GenBank/DDBJ whole genome shotgun (WGS) entry which is preliminary data.</text>
</comment>
<dbReference type="GO" id="GO:0034727">
    <property type="term" value="P:piecemeal microautophagy of the nucleus"/>
    <property type="evidence" value="ECO:0007669"/>
    <property type="project" value="TreeGrafter"/>
</dbReference>
<protein>
    <recommendedName>
        <fullName evidence="3">Ubiquitin-like domain-containing protein</fullName>
    </recommendedName>
</protein>
<dbReference type="AlphaFoldDB" id="A0AAE1F9S4"/>
<dbReference type="PANTHER" id="PTHR13222:SF1">
    <property type="entry name" value="RB1-INDUCIBLE COILED-COIL PROTEIN 1"/>
    <property type="match status" value="1"/>
</dbReference>
<dbReference type="Proteomes" id="UP001286313">
    <property type="component" value="Unassembled WGS sequence"/>
</dbReference>
<dbReference type="Gene3D" id="3.10.20.90">
    <property type="entry name" value="Phosphatidylinositol 3-kinase Catalytic Subunit, Chain A, domain 1"/>
    <property type="match status" value="1"/>
</dbReference>
<dbReference type="GO" id="GO:0019901">
    <property type="term" value="F:protein kinase binding"/>
    <property type="evidence" value="ECO:0007669"/>
    <property type="project" value="TreeGrafter"/>
</dbReference>
<evidence type="ECO:0008006" key="3">
    <source>
        <dbReference type="Google" id="ProtNLM"/>
    </source>
</evidence>
<dbReference type="EMBL" id="JAWQEG010002788">
    <property type="protein sequence ID" value="KAK3869761.1"/>
    <property type="molecule type" value="Genomic_DNA"/>
</dbReference>
<proteinExistence type="predicted"/>
<name>A0AAE1F9S4_PETCI</name>
<dbReference type="PANTHER" id="PTHR13222">
    <property type="entry name" value="RB1-INDUCIBLE COILED-COIL"/>
    <property type="match status" value="1"/>
</dbReference>
<accession>A0AAE1F9S4</accession>